<sequence>MITVLLVDDQRLIRAGLRMLLESTDDFSVAGEAADGVEAVRRAAELAPDLILMDLRMPGLDGTSATRDIVAARPESKVLVLTTFDDDEHLYPALAAGAAGYLIKDTDPADLLDAMRRTVDGDMLFSPSLLRRLVDRAVTTPEPPPARVGLTPREDEILDLVGEGFGNQEIAERLHLGLSTVKSHIANLMDKTGTDNRVRLAVYGDRSRRNRPLG</sequence>
<feature type="domain" description="HTH luxR-type" evidence="6">
    <location>
        <begin position="143"/>
        <end position="208"/>
    </location>
</feature>
<feature type="modified residue" description="4-aspartylphosphate" evidence="5">
    <location>
        <position position="54"/>
    </location>
</feature>
<dbReference type="RefSeq" id="WP_181580940.1">
    <property type="nucleotide sequence ID" value="NZ_CP059399.1"/>
</dbReference>
<organism evidence="8 9">
    <name type="scientific">Nocardia huaxiensis</name>
    <dbReference type="NCBI Taxonomy" id="2755382"/>
    <lineage>
        <taxon>Bacteria</taxon>
        <taxon>Bacillati</taxon>
        <taxon>Actinomycetota</taxon>
        <taxon>Actinomycetes</taxon>
        <taxon>Mycobacteriales</taxon>
        <taxon>Nocardiaceae</taxon>
        <taxon>Nocardia</taxon>
    </lineage>
</organism>
<dbReference type="PROSITE" id="PS50043">
    <property type="entry name" value="HTH_LUXR_2"/>
    <property type="match status" value="1"/>
</dbReference>
<dbReference type="PANTHER" id="PTHR43214">
    <property type="entry name" value="TWO-COMPONENT RESPONSE REGULATOR"/>
    <property type="match status" value="1"/>
</dbReference>
<protein>
    <submittedName>
        <fullName evidence="8">Response regulator transcription factor</fullName>
    </submittedName>
</protein>
<dbReference type="InterPro" id="IPR058245">
    <property type="entry name" value="NreC/VraR/RcsB-like_REC"/>
</dbReference>
<feature type="domain" description="Response regulatory" evidence="7">
    <location>
        <begin position="3"/>
        <end position="119"/>
    </location>
</feature>
<dbReference type="InterPro" id="IPR000792">
    <property type="entry name" value="Tscrpt_reg_LuxR_C"/>
</dbReference>
<evidence type="ECO:0000259" key="7">
    <source>
        <dbReference type="PROSITE" id="PS50110"/>
    </source>
</evidence>
<dbReference type="CDD" id="cd17535">
    <property type="entry name" value="REC_NarL-like"/>
    <property type="match status" value="1"/>
</dbReference>
<dbReference type="AlphaFoldDB" id="A0A7D6VGQ4"/>
<reference evidence="8 9" key="1">
    <citation type="submission" date="2020-07" db="EMBL/GenBank/DDBJ databases">
        <authorList>
            <person name="Zhuang K."/>
            <person name="Ran Y."/>
        </authorList>
    </citation>
    <scope>NUCLEOTIDE SEQUENCE [LARGE SCALE GENOMIC DNA]</scope>
    <source>
        <strain evidence="8 9">WCH-YHL-001</strain>
    </source>
</reference>
<dbReference type="PANTHER" id="PTHR43214:SF24">
    <property type="entry name" value="TRANSCRIPTIONAL REGULATORY PROTEIN NARL-RELATED"/>
    <property type="match status" value="1"/>
</dbReference>
<dbReference type="GO" id="GO:0003677">
    <property type="term" value="F:DNA binding"/>
    <property type="evidence" value="ECO:0007669"/>
    <property type="project" value="UniProtKB-KW"/>
</dbReference>
<gene>
    <name evidence="8" type="ORF">H0264_31660</name>
</gene>
<evidence type="ECO:0000256" key="2">
    <source>
        <dbReference type="ARBA" id="ARBA00023015"/>
    </source>
</evidence>
<dbReference type="InterPro" id="IPR016032">
    <property type="entry name" value="Sig_transdc_resp-reg_C-effctor"/>
</dbReference>
<keyword evidence="1 5" id="KW-0597">Phosphoprotein</keyword>
<keyword evidence="3" id="KW-0238">DNA-binding</keyword>
<dbReference type="PRINTS" id="PR00038">
    <property type="entry name" value="HTHLUXR"/>
</dbReference>
<dbReference type="Pfam" id="PF00196">
    <property type="entry name" value="GerE"/>
    <property type="match status" value="1"/>
</dbReference>
<keyword evidence="2" id="KW-0805">Transcription regulation</keyword>
<dbReference type="SUPFAM" id="SSF46894">
    <property type="entry name" value="C-terminal effector domain of the bipartite response regulators"/>
    <property type="match status" value="1"/>
</dbReference>
<evidence type="ECO:0000313" key="9">
    <source>
        <dbReference type="Proteomes" id="UP000515512"/>
    </source>
</evidence>
<evidence type="ECO:0000313" key="8">
    <source>
        <dbReference type="EMBL" id="QLY29736.1"/>
    </source>
</evidence>
<evidence type="ECO:0000256" key="5">
    <source>
        <dbReference type="PROSITE-ProRule" id="PRU00169"/>
    </source>
</evidence>
<dbReference type="KEGG" id="nhu:H0264_31660"/>
<name>A0A7D6VGQ4_9NOCA</name>
<accession>A0A7D6VGQ4</accession>
<evidence type="ECO:0000256" key="1">
    <source>
        <dbReference type="ARBA" id="ARBA00022553"/>
    </source>
</evidence>
<dbReference type="EMBL" id="CP059399">
    <property type="protein sequence ID" value="QLY29736.1"/>
    <property type="molecule type" value="Genomic_DNA"/>
</dbReference>
<dbReference type="InterPro" id="IPR039420">
    <property type="entry name" value="WalR-like"/>
</dbReference>
<evidence type="ECO:0000256" key="3">
    <source>
        <dbReference type="ARBA" id="ARBA00023125"/>
    </source>
</evidence>
<dbReference type="PROSITE" id="PS00622">
    <property type="entry name" value="HTH_LUXR_1"/>
    <property type="match status" value="1"/>
</dbReference>
<dbReference type="SMART" id="SM00448">
    <property type="entry name" value="REC"/>
    <property type="match status" value="1"/>
</dbReference>
<keyword evidence="9" id="KW-1185">Reference proteome</keyword>
<dbReference type="GO" id="GO:0006355">
    <property type="term" value="P:regulation of DNA-templated transcription"/>
    <property type="evidence" value="ECO:0007669"/>
    <property type="project" value="InterPro"/>
</dbReference>
<dbReference type="Proteomes" id="UP000515512">
    <property type="component" value="Chromosome"/>
</dbReference>
<dbReference type="Gene3D" id="3.40.50.2300">
    <property type="match status" value="1"/>
</dbReference>
<evidence type="ECO:0000256" key="4">
    <source>
        <dbReference type="ARBA" id="ARBA00023163"/>
    </source>
</evidence>
<proteinExistence type="predicted"/>
<dbReference type="SUPFAM" id="SSF52172">
    <property type="entry name" value="CheY-like"/>
    <property type="match status" value="1"/>
</dbReference>
<dbReference type="InterPro" id="IPR011006">
    <property type="entry name" value="CheY-like_superfamily"/>
</dbReference>
<dbReference type="GO" id="GO:0000160">
    <property type="term" value="P:phosphorelay signal transduction system"/>
    <property type="evidence" value="ECO:0007669"/>
    <property type="project" value="InterPro"/>
</dbReference>
<dbReference type="InterPro" id="IPR001789">
    <property type="entry name" value="Sig_transdc_resp-reg_receiver"/>
</dbReference>
<evidence type="ECO:0000259" key="6">
    <source>
        <dbReference type="PROSITE" id="PS50043"/>
    </source>
</evidence>
<dbReference type="PROSITE" id="PS50110">
    <property type="entry name" value="RESPONSE_REGULATORY"/>
    <property type="match status" value="1"/>
</dbReference>
<dbReference type="SMART" id="SM00421">
    <property type="entry name" value="HTH_LUXR"/>
    <property type="match status" value="1"/>
</dbReference>
<keyword evidence="4" id="KW-0804">Transcription</keyword>
<dbReference type="CDD" id="cd06170">
    <property type="entry name" value="LuxR_C_like"/>
    <property type="match status" value="1"/>
</dbReference>
<dbReference type="Pfam" id="PF00072">
    <property type="entry name" value="Response_reg"/>
    <property type="match status" value="1"/>
</dbReference>